<dbReference type="PANTHER" id="PTHR43313">
    <property type="entry name" value="SHORT-CHAIN DEHYDROGENASE/REDUCTASE FAMILY 9C"/>
    <property type="match status" value="1"/>
</dbReference>
<dbReference type="Proteomes" id="UP000179467">
    <property type="component" value="Unassembled WGS sequence"/>
</dbReference>
<dbReference type="GO" id="GO:0016491">
    <property type="term" value="F:oxidoreductase activity"/>
    <property type="evidence" value="ECO:0007669"/>
    <property type="project" value="UniProtKB-KW"/>
</dbReference>
<dbReference type="PROSITE" id="PS00061">
    <property type="entry name" value="ADH_SHORT"/>
    <property type="match status" value="1"/>
</dbReference>
<reference evidence="1 2" key="1">
    <citation type="submission" date="2016-09" db="EMBL/GenBank/DDBJ databases">
        <title>Metabolic pathway, cell adaptation mechanisms and a novel monoxygenase revealed through proteogenomic-transcription analysis of a Sphingomonas haloaromaticamans strain degrading the fungicide ortho-phenylphenol.</title>
        <authorList>
            <person name="Perruchon C."/>
            <person name="Papadopoulou E.S."/>
            <person name="Rousidou C."/>
            <person name="Vasileiadis S."/>
            <person name="Tanou G."/>
            <person name="Amoutzias G."/>
            <person name="Molassiotis A."/>
            <person name="Karpouzas D.G."/>
        </authorList>
    </citation>
    <scope>NUCLEOTIDE SEQUENCE [LARGE SCALE GENOMIC DNA]</scope>
    <source>
        <strain evidence="1 2">P3</strain>
    </source>
</reference>
<dbReference type="Pfam" id="PF00106">
    <property type="entry name" value="adh_short"/>
    <property type="match status" value="1"/>
</dbReference>
<dbReference type="InterPro" id="IPR020904">
    <property type="entry name" value="Sc_DH/Rdtase_CS"/>
</dbReference>
<dbReference type="OrthoDB" id="9810734at2"/>
<dbReference type="Gene3D" id="3.40.50.720">
    <property type="entry name" value="NAD(P)-binding Rossmann-like Domain"/>
    <property type="match status" value="1"/>
</dbReference>
<keyword evidence="1" id="KW-0560">Oxidoreductase</keyword>
<comment type="caution">
    <text evidence="1">The sequence shown here is derived from an EMBL/GenBank/DDBJ whole genome shotgun (WGS) entry which is preliminary data.</text>
</comment>
<dbReference type="GO" id="GO:0008202">
    <property type="term" value="P:steroid metabolic process"/>
    <property type="evidence" value="ECO:0007669"/>
    <property type="project" value="TreeGrafter"/>
</dbReference>
<dbReference type="RefSeq" id="WP_070932786.1">
    <property type="nucleotide sequence ID" value="NZ_MIPT01000001.1"/>
</dbReference>
<evidence type="ECO:0000313" key="2">
    <source>
        <dbReference type="Proteomes" id="UP000179467"/>
    </source>
</evidence>
<gene>
    <name evidence="1" type="ORF">BHE75_00990</name>
</gene>
<protein>
    <submittedName>
        <fullName evidence="1">Putative oxidoreductase</fullName>
        <ecNumber evidence="1">1.-.-.-</ecNumber>
    </submittedName>
</protein>
<dbReference type="SUPFAM" id="SSF51735">
    <property type="entry name" value="NAD(P)-binding Rossmann-fold domains"/>
    <property type="match status" value="1"/>
</dbReference>
<dbReference type="AlphaFoldDB" id="A0A1S1HET4"/>
<dbReference type="PRINTS" id="PR00081">
    <property type="entry name" value="GDHRDH"/>
</dbReference>
<accession>A0A1S1HET4</accession>
<name>A0A1S1HET4_9SPHN</name>
<dbReference type="EC" id="1.-.-.-" evidence="1"/>
<keyword evidence="2" id="KW-1185">Reference proteome</keyword>
<organism evidence="1 2">
    <name type="scientific">Edaphosphingomonas haloaromaticamans</name>
    <dbReference type="NCBI Taxonomy" id="653954"/>
    <lineage>
        <taxon>Bacteria</taxon>
        <taxon>Pseudomonadati</taxon>
        <taxon>Pseudomonadota</taxon>
        <taxon>Alphaproteobacteria</taxon>
        <taxon>Sphingomonadales</taxon>
        <taxon>Rhizorhabdaceae</taxon>
        <taxon>Edaphosphingomonas</taxon>
    </lineage>
</organism>
<dbReference type="InterPro" id="IPR002347">
    <property type="entry name" value="SDR_fam"/>
</dbReference>
<proteinExistence type="predicted"/>
<dbReference type="EMBL" id="MIPT01000001">
    <property type="protein sequence ID" value="OHT19010.1"/>
    <property type="molecule type" value="Genomic_DNA"/>
</dbReference>
<evidence type="ECO:0000313" key="1">
    <source>
        <dbReference type="EMBL" id="OHT19010.1"/>
    </source>
</evidence>
<dbReference type="InterPro" id="IPR036291">
    <property type="entry name" value="NAD(P)-bd_dom_sf"/>
</dbReference>
<sequence length="297" mass="31714">MASHRPIGTAFITGANVGQGNLLAKRLADRGVRVFAGVLPGAPTDLEGDNRITLVEQDVSDGESVRKSAEIVEAALNGQGLDLLLNVAGVANIAVGVIEGVKMEEVERIFQINTFGQLRVVQAFLPMLRRAKAARIANYSSGAIIANPVGSGPYNMTKHAIHGMTLTLRHELAAFGIQVTSILPGGVLTGMSANAHANTLKTWHAQPDAVLAVYDKPLGNTVKQVLPDMLEKSGSTPDEAVDQMMAILDQPKWKPISYVGKDVKPMGLMRRLLSDSQLEKAIRSTFKIPTAKIPSPI</sequence>
<dbReference type="PANTHER" id="PTHR43313:SF1">
    <property type="entry name" value="3BETA-HYDROXYSTEROID DEHYDROGENASE DHS-16"/>
    <property type="match status" value="1"/>
</dbReference>